<reference evidence="1 2" key="1">
    <citation type="submission" date="2019-07" db="EMBL/GenBank/DDBJ databases">
        <title>Genomics analysis of Aphanomyces spp. identifies a new class of oomycete effector associated with host adaptation.</title>
        <authorList>
            <person name="Gaulin E."/>
        </authorList>
    </citation>
    <scope>NUCLEOTIDE SEQUENCE [LARGE SCALE GENOMIC DNA]</scope>
    <source>
        <strain evidence="1 2">ATCC 201684</strain>
    </source>
</reference>
<dbReference type="PANTHER" id="PTHR35871:SF1">
    <property type="entry name" value="CXC1-LIKE CYSTEINE CLUSTER ASSOCIATED WITH KDZ TRANSPOSASES DOMAIN-CONTAINING PROTEIN"/>
    <property type="match status" value="1"/>
</dbReference>
<proteinExistence type="predicted"/>
<dbReference type="Proteomes" id="UP000481153">
    <property type="component" value="Unassembled WGS sequence"/>
</dbReference>
<dbReference type="VEuPathDB" id="FungiDB:AeMF1_021418"/>
<dbReference type="PANTHER" id="PTHR35871">
    <property type="entry name" value="EXPRESSED PROTEIN"/>
    <property type="match status" value="1"/>
</dbReference>
<gene>
    <name evidence="1" type="ORF">Ae201684_003563</name>
</gene>
<sequence length="601" mass="68219">MTVDVDWTALLLDKMVAADVARLHPKRKLFRDGTSSRTLRRKKMLNAKAHSACPMQQLDNWFLVSGAPTEEATPNMPDLACVKQLQEILTGKDLNKTLFVKLAVVLKFFEARMDGASRLSAATTVANCLPSVFHLGPRTVQNWAKAYARDGQLPELQQGKHQKSSSMIHDEDFLSKCGKWLRTTLPPQRTPRNFHLYLNEILLPSLTGALQRYKYGAWSKDVFLDGYERHDVVEYRADFCRKWIELSKRMVSYTGPDMETVECPENSVLEPVVWLTHDESVFYANDDGGMIWTNSAHPDLPKKSRGRSIMVSDFLCPCHGRLYMPVGERQQYVRELLHIGKTQEGYWTSDHVVALVKDKVLPAFAALYPGCLALITFDQSTNHAAFAPDALRTTSMNLNPGGKQDKMRDGWYGLNRTLQKMVFPEDHHVLDLRGKAKAIKAVLVERGAWKPSMRLTCGVAVDIPPSPAILECCARHCLASFDDFRSQKSVLEEIVTSAGHVCMFYPKYHCELNPIESYWGAAKRYARQHCDCSWNGLVRCVPASLSSVPLSSIRKFFRRCSHYIQAYNDGINFAMTKYAHKQYKSHRRIPQSIATHINIDE</sequence>
<accession>A0A6G0XKN8</accession>
<evidence type="ECO:0008006" key="3">
    <source>
        <dbReference type="Google" id="ProtNLM"/>
    </source>
</evidence>
<organism evidence="1 2">
    <name type="scientific">Aphanomyces euteiches</name>
    <dbReference type="NCBI Taxonomy" id="100861"/>
    <lineage>
        <taxon>Eukaryota</taxon>
        <taxon>Sar</taxon>
        <taxon>Stramenopiles</taxon>
        <taxon>Oomycota</taxon>
        <taxon>Saprolegniomycetes</taxon>
        <taxon>Saprolegniales</taxon>
        <taxon>Verrucalvaceae</taxon>
        <taxon>Aphanomyces</taxon>
    </lineage>
</organism>
<evidence type="ECO:0000313" key="2">
    <source>
        <dbReference type="Proteomes" id="UP000481153"/>
    </source>
</evidence>
<keyword evidence="2" id="KW-1185">Reference proteome</keyword>
<dbReference type="Gene3D" id="3.30.420.10">
    <property type="entry name" value="Ribonuclease H-like superfamily/Ribonuclease H"/>
    <property type="match status" value="1"/>
</dbReference>
<dbReference type="EMBL" id="VJMJ01000041">
    <property type="protein sequence ID" value="KAF0740991.1"/>
    <property type="molecule type" value="Genomic_DNA"/>
</dbReference>
<protein>
    <recommendedName>
        <fullName evidence="3">Tc1-like transposase DDE domain-containing protein</fullName>
    </recommendedName>
</protein>
<name>A0A6G0XKN8_9STRA</name>
<evidence type="ECO:0000313" key="1">
    <source>
        <dbReference type="EMBL" id="KAF0740991.1"/>
    </source>
</evidence>
<dbReference type="GO" id="GO:0003676">
    <property type="term" value="F:nucleic acid binding"/>
    <property type="evidence" value="ECO:0007669"/>
    <property type="project" value="InterPro"/>
</dbReference>
<dbReference type="VEuPathDB" id="FungiDB:AeMF1_004587"/>
<dbReference type="InterPro" id="IPR036397">
    <property type="entry name" value="RNaseH_sf"/>
</dbReference>
<dbReference type="AlphaFoldDB" id="A0A6G0XKN8"/>
<comment type="caution">
    <text evidence="1">The sequence shown here is derived from an EMBL/GenBank/DDBJ whole genome shotgun (WGS) entry which is preliminary data.</text>
</comment>